<evidence type="ECO:0000313" key="6">
    <source>
        <dbReference type="Proteomes" id="UP000481807"/>
    </source>
</evidence>
<evidence type="ECO:0000313" key="3">
    <source>
        <dbReference type="EMBL" id="NBH29626.1"/>
    </source>
</evidence>
<dbReference type="Pfam" id="PF21747">
    <property type="entry name" value="YpoC"/>
    <property type="match status" value="1"/>
</dbReference>
<dbReference type="Proteomes" id="UP000481807">
    <property type="component" value="Unassembled WGS sequence"/>
</dbReference>
<dbReference type="EMBL" id="QXWP01000001">
    <property type="protein sequence ID" value="NBH29626.1"/>
    <property type="molecule type" value="Genomic_DNA"/>
</dbReference>
<evidence type="ECO:0000259" key="1">
    <source>
        <dbReference type="Pfam" id="PF21747"/>
    </source>
</evidence>
<dbReference type="Proteomes" id="UP000814367">
    <property type="component" value="Unassembled WGS sequence"/>
</dbReference>
<reference evidence="2 7" key="3">
    <citation type="submission" date="2020-03" db="EMBL/GenBank/DDBJ databases">
        <title>Comparative genetics of Staphylococcus warneri persistents from caprine mastitis.</title>
        <authorList>
            <person name="Franca C.A."/>
            <person name="Rosa D.S."/>
            <person name="Silva A."/>
            <person name="Rodrigues D.L.N."/>
            <person name="Santos R.G."/>
            <person name="Castillo R.E.H."/>
            <person name="Moreira M.A.S."/>
            <person name="Lima M.C."/>
            <person name="Gouveia G.V."/>
            <person name="Gouveia J.J.S."/>
            <person name="Souza R.F.S."/>
            <person name="Bertram B."/>
            <person name="Azevedo V."/>
            <person name="Costa M."/>
        </authorList>
    </citation>
    <scope>NUCLEOTIDE SEQUENCE [LARGE SCALE GENOMIC DNA]</scope>
    <source>
        <strain evidence="2 7">Cap 9.2</strain>
    </source>
</reference>
<gene>
    <name evidence="3" type="ORF">D3Z30_01360</name>
    <name evidence="4" type="ORF">DXC19_04295</name>
    <name evidence="2" type="ORF">G8J23_06810</name>
</gene>
<dbReference type="RefSeq" id="WP_002466604.1">
    <property type="nucleotide sequence ID" value="NZ_CABMFV010000001.1"/>
</dbReference>
<dbReference type="InterPro" id="IPR048427">
    <property type="entry name" value="YpoC"/>
</dbReference>
<proteinExistence type="predicted"/>
<keyword evidence="7" id="KW-1185">Reference proteome</keyword>
<dbReference type="GeneID" id="58060108"/>
<evidence type="ECO:0000313" key="5">
    <source>
        <dbReference type="Proteomes" id="UP000261016"/>
    </source>
</evidence>
<feature type="domain" description="YpoC-like" evidence="1">
    <location>
        <begin position="5"/>
        <end position="106"/>
    </location>
</feature>
<dbReference type="EMBL" id="JAANHJ010000001">
    <property type="protein sequence ID" value="MCG6225692.1"/>
    <property type="molecule type" value="Genomic_DNA"/>
</dbReference>
<sequence length="108" mass="13158">MIEKQDFEDLEQQLDTLASQKKLNSSEAKPLLDHYFELIIDYFKQINEISDFDLTLLDNYPVVPMNFSERYQYMQARKYHFMGYRQMKTLKSELIKMNASYQIRKKRK</sequence>
<dbReference type="EMBL" id="QSTD01000001">
    <property type="protein sequence ID" value="RGM32733.1"/>
    <property type="molecule type" value="Genomic_DNA"/>
</dbReference>
<organism evidence="4 5">
    <name type="scientific">Staphylococcus warneri</name>
    <dbReference type="NCBI Taxonomy" id="1292"/>
    <lineage>
        <taxon>Bacteria</taxon>
        <taxon>Bacillati</taxon>
        <taxon>Bacillota</taxon>
        <taxon>Bacilli</taxon>
        <taxon>Bacillales</taxon>
        <taxon>Staphylococcaceae</taxon>
        <taxon>Staphylococcus</taxon>
    </lineage>
</organism>
<evidence type="ECO:0000313" key="2">
    <source>
        <dbReference type="EMBL" id="MCG6225692.1"/>
    </source>
</evidence>
<dbReference type="Proteomes" id="UP000261016">
    <property type="component" value="Unassembled WGS sequence"/>
</dbReference>
<name>A0A364UTH1_STAWA</name>
<comment type="caution">
    <text evidence="4">The sequence shown here is derived from an EMBL/GenBank/DDBJ whole genome shotgun (WGS) entry which is preliminary data.</text>
</comment>
<evidence type="ECO:0000313" key="4">
    <source>
        <dbReference type="EMBL" id="RGM32733.1"/>
    </source>
</evidence>
<reference evidence="4 5" key="1">
    <citation type="submission" date="2018-08" db="EMBL/GenBank/DDBJ databases">
        <title>A genome reference for cultivated species of the human gut microbiota.</title>
        <authorList>
            <person name="Zou Y."/>
            <person name="Xue W."/>
            <person name="Luo G."/>
        </authorList>
    </citation>
    <scope>NUCLEOTIDE SEQUENCE [LARGE SCALE GENOMIC DNA]</scope>
    <source>
        <strain evidence="4 5">OM08-17AT</strain>
    </source>
</reference>
<dbReference type="AlphaFoldDB" id="A0A364UTH1"/>
<accession>A0A364UTH1</accession>
<evidence type="ECO:0000313" key="7">
    <source>
        <dbReference type="Proteomes" id="UP000814367"/>
    </source>
</evidence>
<protein>
    <recommendedName>
        <fullName evidence="1">YpoC-like domain-containing protein</fullName>
    </recommendedName>
</protein>
<reference evidence="3 6" key="2">
    <citation type="submission" date="2018-08" db="EMBL/GenBank/DDBJ databases">
        <title>Murine metabolic-syndrome-specific gut microbial biobank.</title>
        <authorList>
            <person name="Liu C."/>
        </authorList>
    </citation>
    <scope>NUCLEOTIDE SEQUENCE [LARGE SCALE GENOMIC DNA]</scope>
    <source>
        <strain evidence="3 6">1XD21-27</strain>
    </source>
</reference>